<dbReference type="Proteomes" id="UP000028058">
    <property type="component" value="Unassembled WGS sequence"/>
</dbReference>
<dbReference type="EMBL" id="JNAD02000016">
    <property type="protein sequence ID" value="RKM91824.1"/>
    <property type="molecule type" value="Genomic_DNA"/>
</dbReference>
<gene>
    <name evidence="2" type="ORF">SFRA_027760</name>
</gene>
<evidence type="ECO:0000313" key="2">
    <source>
        <dbReference type="EMBL" id="RKM91824.1"/>
    </source>
</evidence>
<feature type="transmembrane region" description="Helical" evidence="1">
    <location>
        <begin position="310"/>
        <end position="331"/>
    </location>
</feature>
<feature type="transmembrane region" description="Helical" evidence="1">
    <location>
        <begin position="145"/>
        <end position="163"/>
    </location>
</feature>
<keyword evidence="1" id="KW-1133">Transmembrane helix</keyword>
<evidence type="ECO:0000256" key="1">
    <source>
        <dbReference type="SAM" id="Phobius"/>
    </source>
</evidence>
<evidence type="ECO:0000313" key="3">
    <source>
        <dbReference type="Proteomes" id="UP000028058"/>
    </source>
</evidence>
<organism evidence="2 3">
    <name type="scientific">Streptomyces xinghaiensis</name>
    <dbReference type="NCBI Taxonomy" id="1038928"/>
    <lineage>
        <taxon>Bacteria</taxon>
        <taxon>Bacillati</taxon>
        <taxon>Actinomycetota</taxon>
        <taxon>Actinomycetes</taxon>
        <taxon>Kitasatosporales</taxon>
        <taxon>Streptomycetaceae</taxon>
        <taxon>Streptomyces</taxon>
    </lineage>
</organism>
<protein>
    <recommendedName>
        <fullName evidence="4">Glycosyltransferase RgtA/B/C/D-like domain-containing protein</fullName>
    </recommendedName>
</protein>
<dbReference type="OrthoDB" id="3458595at2"/>
<sequence>MPGAVPPEAAVSGSAGAGWAARAVPYGPAAVAALFTLAQLALVVPGTGLGWDETVYVSQVSSHAPAAFFSAPRARGITYLAAPVAALTDAVPPLRVWLALLSGAGLFLALRVWRGLLPAAVLTLAGGLFAGLWVTLFYGPLVMPNLWVALAALFTTGCLLRAVRNPSSRWAPAGVCAGVALVALMRPSDALWLALPLGAALLLVRSWRRPLLLAALVAGGALGSAEWIAEAYSAYGGPAARLRRASEIQGHLAPYFSVDDHIRALGGRTLCRPCDVPWRNPVTGVWWFALPLLAGGGALAARRTRHRAEILLPALTGLVLALPYLFLVGYAAPRFLLPAYALLSLPVAHGLLRLAQRVREARPALRPAAAALSVTVLGLHLGVQFTVLHSTVSSFRVNGERLDRMAAELGRQGVRPPCVVSGPDAVRIAFRAGCSSRQVGGHDGSITHAALRATAETRPVAVLVTNGAEPPPYARAWRSRPLPDFGPWRFRAYLSPAARPETGPVTARD</sequence>
<reference evidence="2 3" key="1">
    <citation type="journal article" date="2014" name="Genome Announc.">
        <title>Draft Genome Sequence of Streptomyces fradiae ATCC 19609, a Strain Highly Sensitive to Antibiotics.</title>
        <authorList>
            <person name="Bekker O.B."/>
            <person name="Klimina K.M."/>
            <person name="Vatlin A.A."/>
            <person name="Zakharevich N.V."/>
            <person name="Kasianov A.S."/>
            <person name="Danilenko V.N."/>
        </authorList>
    </citation>
    <scope>NUCLEOTIDE SEQUENCE [LARGE SCALE GENOMIC DNA]</scope>
    <source>
        <strain evidence="2 3">ATCC 19609</strain>
    </source>
</reference>
<comment type="caution">
    <text evidence="2">The sequence shown here is derived from an EMBL/GenBank/DDBJ whole genome shotgun (WGS) entry which is preliminary data.</text>
</comment>
<accession>A0A3R7ELB7</accession>
<keyword evidence="1" id="KW-0812">Transmembrane</keyword>
<dbReference type="AlphaFoldDB" id="A0A3R7ELB7"/>
<proteinExistence type="predicted"/>
<keyword evidence="3" id="KW-1185">Reference proteome</keyword>
<keyword evidence="1" id="KW-0472">Membrane</keyword>
<feature type="transmembrane region" description="Helical" evidence="1">
    <location>
        <begin position="212"/>
        <end position="229"/>
    </location>
</feature>
<feature type="transmembrane region" description="Helical" evidence="1">
    <location>
        <begin position="285"/>
        <end position="301"/>
    </location>
</feature>
<name>A0A3R7ELB7_9ACTN</name>
<feature type="transmembrane region" description="Helical" evidence="1">
    <location>
        <begin position="120"/>
        <end position="139"/>
    </location>
</feature>
<evidence type="ECO:0008006" key="4">
    <source>
        <dbReference type="Google" id="ProtNLM"/>
    </source>
</evidence>